<feature type="region of interest" description="Disordered" evidence="1">
    <location>
        <begin position="361"/>
        <end position="396"/>
    </location>
</feature>
<feature type="compositionally biased region" description="Acidic residues" evidence="1">
    <location>
        <begin position="371"/>
        <end position="384"/>
    </location>
</feature>
<feature type="compositionally biased region" description="Polar residues" evidence="1">
    <location>
        <begin position="15"/>
        <end position="34"/>
    </location>
</feature>
<organism evidence="2 3">
    <name type="scientific">Hebeloma cylindrosporum</name>
    <dbReference type="NCBI Taxonomy" id="76867"/>
    <lineage>
        <taxon>Eukaryota</taxon>
        <taxon>Fungi</taxon>
        <taxon>Dikarya</taxon>
        <taxon>Basidiomycota</taxon>
        <taxon>Agaricomycotina</taxon>
        <taxon>Agaricomycetes</taxon>
        <taxon>Agaricomycetidae</taxon>
        <taxon>Agaricales</taxon>
        <taxon>Agaricineae</taxon>
        <taxon>Hymenogastraceae</taxon>
        <taxon>Hebeloma</taxon>
    </lineage>
</organism>
<feature type="compositionally biased region" description="Polar residues" evidence="1">
    <location>
        <begin position="640"/>
        <end position="650"/>
    </location>
</feature>
<evidence type="ECO:0000313" key="2">
    <source>
        <dbReference type="EMBL" id="KIM45359.1"/>
    </source>
</evidence>
<feature type="compositionally biased region" description="Polar residues" evidence="1">
    <location>
        <begin position="112"/>
        <end position="143"/>
    </location>
</feature>
<feature type="region of interest" description="Disordered" evidence="1">
    <location>
        <begin position="420"/>
        <end position="650"/>
    </location>
</feature>
<feature type="compositionally biased region" description="Polar residues" evidence="1">
    <location>
        <begin position="601"/>
        <end position="614"/>
    </location>
</feature>
<dbReference type="AlphaFoldDB" id="A0A0C3CML0"/>
<feature type="compositionally biased region" description="Polar residues" evidence="1">
    <location>
        <begin position="488"/>
        <end position="501"/>
    </location>
</feature>
<dbReference type="Proteomes" id="UP000053424">
    <property type="component" value="Unassembled WGS sequence"/>
</dbReference>
<feature type="compositionally biased region" description="Low complexity" evidence="1">
    <location>
        <begin position="624"/>
        <end position="639"/>
    </location>
</feature>
<proteinExistence type="predicted"/>
<feature type="compositionally biased region" description="Low complexity" evidence="1">
    <location>
        <begin position="542"/>
        <end position="559"/>
    </location>
</feature>
<feature type="compositionally biased region" description="Polar residues" evidence="1">
    <location>
        <begin position="560"/>
        <end position="584"/>
    </location>
</feature>
<protein>
    <submittedName>
        <fullName evidence="2">Uncharacterized protein</fullName>
    </submittedName>
</protein>
<evidence type="ECO:0000313" key="3">
    <source>
        <dbReference type="Proteomes" id="UP000053424"/>
    </source>
</evidence>
<reference evidence="3" key="2">
    <citation type="submission" date="2015-01" db="EMBL/GenBank/DDBJ databases">
        <title>Evolutionary Origins and Diversification of the Mycorrhizal Mutualists.</title>
        <authorList>
            <consortium name="DOE Joint Genome Institute"/>
            <consortium name="Mycorrhizal Genomics Consortium"/>
            <person name="Kohler A."/>
            <person name="Kuo A."/>
            <person name="Nagy L.G."/>
            <person name="Floudas D."/>
            <person name="Copeland A."/>
            <person name="Barry K.W."/>
            <person name="Cichocki N."/>
            <person name="Veneault-Fourrey C."/>
            <person name="LaButti K."/>
            <person name="Lindquist E.A."/>
            <person name="Lipzen A."/>
            <person name="Lundell T."/>
            <person name="Morin E."/>
            <person name="Murat C."/>
            <person name="Riley R."/>
            <person name="Ohm R."/>
            <person name="Sun H."/>
            <person name="Tunlid A."/>
            <person name="Henrissat B."/>
            <person name="Grigoriev I.V."/>
            <person name="Hibbett D.S."/>
            <person name="Martin F."/>
        </authorList>
    </citation>
    <scope>NUCLEOTIDE SEQUENCE [LARGE SCALE GENOMIC DNA]</scope>
    <source>
        <strain evidence="3">h7</strain>
    </source>
</reference>
<sequence length="798" mass="85318">MDEPQNICPIIRSPSDASGPSSGTGITTLSTPQKKTNKKFEAPFLRIRSPESSPPVTPKRTIKDQERSLKFKTPITARRIRAPTTSAATRSPLSSPIGKFLASSPTKDLGSNGLSSEASTPRTSVQAPRPLNTSPIRSRLSTPKTNIFKRPVLQSINLNTPANVTTEQAIIKPTAEVVLTPEKAAERNSIKRSAKTQAKRCGVIMVDRDLLPGKTTTPSRTTITGPSATSVHDPRLHFDSETNTCSNMSETKVTAAKNTDASRSDFQLEPTPAAFSSSHAEAAFAVETRQPIPTEAMSSLELLVDRMAREFSDSDLGSLEMTDSEDESDCEDLRMRMEQVDDSARDLESLPNIRRSLELAGMSSSGGITDNDLESEGFYSDDEREPTPLATKSASLIVRPSTPDVRPLAWARTVNNGPVALESSSSFASSGSTYSITSPTPSKIPPKALLTGLNSRPGHSKSPTPLKKANSAPLGSSISPPLIRSRGSLPTSTGKSQTSKLPTPPRRAAAGPKVTSWLMSQKAGLVEERKVPTTPPRQAAIPLKASPPQKPSLLPLQSQTKHAATPQTPVSNSRCTLSHLSSIPSPKGKAVPSIRLPSFSPPSSQTKPRSNTINTLSPLPPAFSTPSPTALAAAASTKPRSNTINTYSPISRSPLSRQVINNNTIHSIESPTEVPKSSRPSQSSTTKRGQHQPKSALSSRMNTPTTTPNSTKITLPLRVNKKAAAVKAQQIDVREPGPAPPTAAFMRPTVHPASSSTRRMTNSIAPLIPNWTPSSKNGVLSPTKCRNMFRNSLSMVVR</sequence>
<feature type="region of interest" description="Disordered" evidence="1">
    <location>
        <begin position="212"/>
        <end position="234"/>
    </location>
</feature>
<reference evidence="2 3" key="1">
    <citation type="submission" date="2014-04" db="EMBL/GenBank/DDBJ databases">
        <authorList>
            <consortium name="DOE Joint Genome Institute"/>
            <person name="Kuo A."/>
            <person name="Gay G."/>
            <person name="Dore J."/>
            <person name="Kohler A."/>
            <person name="Nagy L.G."/>
            <person name="Floudas D."/>
            <person name="Copeland A."/>
            <person name="Barry K.W."/>
            <person name="Cichocki N."/>
            <person name="Veneault-Fourrey C."/>
            <person name="LaButti K."/>
            <person name="Lindquist E.A."/>
            <person name="Lipzen A."/>
            <person name="Lundell T."/>
            <person name="Morin E."/>
            <person name="Murat C."/>
            <person name="Sun H."/>
            <person name="Tunlid A."/>
            <person name="Henrissat B."/>
            <person name="Grigoriev I.V."/>
            <person name="Hibbett D.S."/>
            <person name="Martin F."/>
            <person name="Nordberg H.P."/>
            <person name="Cantor M.N."/>
            <person name="Hua S.X."/>
        </authorList>
    </citation>
    <scope>NUCLEOTIDE SEQUENCE [LARGE SCALE GENOMIC DNA]</scope>
    <source>
        <strain evidence="3">h7</strain>
    </source>
</reference>
<accession>A0A0C3CML0</accession>
<dbReference type="OrthoDB" id="3069649at2759"/>
<dbReference type="EMBL" id="KN831772">
    <property type="protein sequence ID" value="KIM45359.1"/>
    <property type="molecule type" value="Genomic_DNA"/>
</dbReference>
<dbReference type="STRING" id="686832.A0A0C3CML0"/>
<feature type="compositionally biased region" description="Low complexity" evidence="1">
    <location>
        <begin position="215"/>
        <end position="224"/>
    </location>
</feature>
<feature type="region of interest" description="Disordered" evidence="1">
    <location>
        <begin position="665"/>
        <end position="712"/>
    </location>
</feature>
<feature type="compositionally biased region" description="Low complexity" evidence="1">
    <location>
        <begin position="423"/>
        <end position="441"/>
    </location>
</feature>
<gene>
    <name evidence="2" type="ORF">M413DRAFT_338575</name>
</gene>
<dbReference type="HOGENOM" id="CLU_352341_0_0_1"/>
<feature type="compositionally biased region" description="Polar residues" evidence="1">
    <location>
        <begin position="678"/>
        <end position="702"/>
    </location>
</feature>
<keyword evidence="3" id="KW-1185">Reference proteome</keyword>
<feature type="region of interest" description="Disordered" evidence="1">
    <location>
        <begin position="1"/>
        <end position="143"/>
    </location>
</feature>
<name>A0A0C3CML0_HEBCY</name>
<feature type="compositionally biased region" description="Polar residues" evidence="1">
    <location>
        <begin position="83"/>
        <end position="94"/>
    </location>
</feature>
<evidence type="ECO:0000256" key="1">
    <source>
        <dbReference type="SAM" id="MobiDB-lite"/>
    </source>
</evidence>
<feature type="region of interest" description="Disordered" evidence="1">
    <location>
        <begin position="734"/>
        <end position="758"/>
    </location>
</feature>
<feature type="compositionally biased region" description="Low complexity" evidence="1">
    <location>
        <begin position="703"/>
        <end position="712"/>
    </location>
</feature>